<organism evidence="5 6">
    <name type="scientific">Donacobius atricapilla</name>
    <dbReference type="NCBI Taxonomy" id="237420"/>
    <lineage>
        <taxon>Eukaryota</taxon>
        <taxon>Metazoa</taxon>
        <taxon>Chordata</taxon>
        <taxon>Craniata</taxon>
        <taxon>Vertebrata</taxon>
        <taxon>Euteleostomi</taxon>
        <taxon>Archelosauria</taxon>
        <taxon>Archosauria</taxon>
        <taxon>Dinosauria</taxon>
        <taxon>Saurischia</taxon>
        <taxon>Theropoda</taxon>
        <taxon>Coelurosauria</taxon>
        <taxon>Aves</taxon>
        <taxon>Neognathae</taxon>
        <taxon>Neoaves</taxon>
        <taxon>Telluraves</taxon>
        <taxon>Australaves</taxon>
        <taxon>Passeriformes</taxon>
        <taxon>Mimidae</taxon>
        <taxon>Donacobius</taxon>
    </lineage>
</organism>
<dbReference type="InterPro" id="IPR015631">
    <property type="entry name" value="CD2/SLAM_rcpt"/>
</dbReference>
<dbReference type="SUPFAM" id="SSF48726">
    <property type="entry name" value="Immunoglobulin"/>
    <property type="match status" value="1"/>
</dbReference>
<dbReference type="PANTHER" id="PTHR12080">
    <property type="entry name" value="SIGNALING LYMPHOCYTIC ACTIVATION MOLECULE"/>
    <property type="match status" value="1"/>
</dbReference>
<evidence type="ECO:0000256" key="1">
    <source>
        <dbReference type="ARBA" id="ARBA00004370"/>
    </source>
</evidence>
<proteinExistence type="predicted"/>
<keyword evidence="4" id="KW-0325">Glycoprotein</keyword>
<comment type="caution">
    <text evidence="5">The sequence shown here is derived from an EMBL/GenBank/DDBJ whole genome shotgun (WGS) entry which is preliminary data.</text>
</comment>
<protein>
    <submittedName>
        <fullName evidence="5">SLAF1 protein</fullName>
    </submittedName>
</protein>
<dbReference type="InterPro" id="IPR036179">
    <property type="entry name" value="Ig-like_dom_sf"/>
</dbReference>
<dbReference type="EMBL" id="WBMY01018284">
    <property type="protein sequence ID" value="NXB82563.1"/>
    <property type="molecule type" value="Genomic_DNA"/>
</dbReference>
<comment type="subcellular location">
    <subcellularLocation>
        <location evidence="1">Membrane</location>
    </subcellularLocation>
</comment>
<dbReference type="InterPro" id="IPR013783">
    <property type="entry name" value="Ig-like_fold"/>
</dbReference>
<dbReference type="GO" id="GO:0016020">
    <property type="term" value="C:membrane"/>
    <property type="evidence" value="ECO:0007669"/>
    <property type="project" value="UniProtKB-SubCell"/>
</dbReference>
<evidence type="ECO:0000256" key="3">
    <source>
        <dbReference type="ARBA" id="ARBA00023136"/>
    </source>
</evidence>
<feature type="non-terminal residue" evidence="5">
    <location>
        <position position="1"/>
    </location>
</feature>
<evidence type="ECO:0000313" key="5">
    <source>
        <dbReference type="EMBL" id="NXB82563.1"/>
    </source>
</evidence>
<sequence length="171" mass="18616">LEGPRRKKTLGRLSGGNVTELEPGRARFHRRDLSLEILNASREDARLYEFSASRGHEERVWEVQLDVLEPVSRPRIRVLRREVSNGSCSLALGCASERGDHVSYTWHAWHAWHTWHGGDGGDGGLCSGSGELLNLSFALPGAGLRCACTASNAVGNRSAAFDAARCGLPEP</sequence>
<reference evidence="5" key="1">
    <citation type="submission" date="2019-09" db="EMBL/GenBank/DDBJ databases">
        <title>Bird 10,000 Genomes (B10K) Project - Family phase.</title>
        <authorList>
            <person name="Zhang G."/>
        </authorList>
    </citation>
    <scope>NUCLEOTIDE SEQUENCE</scope>
    <source>
        <strain evidence="5">B10K-DU-001-63</strain>
        <tissue evidence="5">Muscle</tissue>
    </source>
</reference>
<dbReference type="Proteomes" id="UP000660704">
    <property type="component" value="Unassembled WGS sequence"/>
</dbReference>
<evidence type="ECO:0000256" key="4">
    <source>
        <dbReference type="ARBA" id="ARBA00023180"/>
    </source>
</evidence>
<dbReference type="PANTHER" id="PTHR12080:SF55">
    <property type="entry name" value="LYMPHOCYTE FUNCTION-ASSOCIATED ANTIGEN 3"/>
    <property type="match status" value="1"/>
</dbReference>
<evidence type="ECO:0000256" key="2">
    <source>
        <dbReference type="ARBA" id="ARBA00022729"/>
    </source>
</evidence>
<keyword evidence="6" id="KW-1185">Reference proteome</keyword>
<dbReference type="AlphaFoldDB" id="A0A851JTK3"/>
<keyword evidence="2" id="KW-0732">Signal</keyword>
<accession>A0A851JTK3</accession>
<feature type="non-terminal residue" evidence="5">
    <location>
        <position position="171"/>
    </location>
</feature>
<dbReference type="Gene3D" id="2.60.40.10">
    <property type="entry name" value="Immunoglobulins"/>
    <property type="match status" value="2"/>
</dbReference>
<evidence type="ECO:0000313" key="6">
    <source>
        <dbReference type="Proteomes" id="UP000660704"/>
    </source>
</evidence>
<gene>
    <name evidence="5" type="primary">Slamf1</name>
    <name evidence="5" type="ORF">DONATR_R10151</name>
</gene>
<name>A0A851JTK3_9PASS</name>
<keyword evidence="3" id="KW-0472">Membrane</keyword>